<organism evidence="2 3">
    <name type="scientific">Limobrevibacterium gyesilva</name>
    <dbReference type="NCBI Taxonomy" id="2991712"/>
    <lineage>
        <taxon>Bacteria</taxon>
        <taxon>Pseudomonadati</taxon>
        <taxon>Pseudomonadota</taxon>
        <taxon>Alphaproteobacteria</taxon>
        <taxon>Acetobacterales</taxon>
        <taxon>Acetobacteraceae</taxon>
        <taxon>Limobrevibacterium</taxon>
    </lineage>
</organism>
<dbReference type="InterPro" id="IPR024983">
    <property type="entry name" value="CHAT_dom"/>
</dbReference>
<keyword evidence="3" id="KW-1185">Reference proteome</keyword>
<reference evidence="2" key="1">
    <citation type="submission" date="2022-09" db="EMBL/GenBank/DDBJ databases">
        <title>Rhodovastum sp. nov. RN2-1 isolated from soil in Seongnam, South Korea.</title>
        <authorList>
            <person name="Le N.T."/>
        </authorList>
    </citation>
    <scope>NUCLEOTIDE SEQUENCE</scope>
    <source>
        <strain evidence="2">RN2-1</strain>
    </source>
</reference>
<proteinExistence type="predicted"/>
<feature type="domain" description="CHAT" evidence="1">
    <location>
        <begin position="73"/>
        <end position="393"/>
    </location>
</feature>
<dbReference type="Pfam" id="PF12770">
    <property type="entry name" value="CHAT"/>
    <property type="match status" value="1"/>
</dbReference>
<protein>
    <submittedName>
        <fullName evidence="2">CHAT domain-containing protein</fullName>
    </submittedName>
</protein>
<dbReference type="AlphaFoldDB" id="A0AA41YJX6"/>
<dbReference type="Proteomes" id="UP001165679">
    <property type="component" value="Unassembled WGS sequence"/>
</dbReference>
<reference evidence="2" key="2">
    <citation type="submission" date="2022-10" db="EMBL/GenBank/DDBJ databases">
        <authorList>
            <person name="Trinh H.N."/>
        </authorList>
    </citation>
    <scope>NUCLEOTIDE SEQUENCE</scope>
    <source>
        <strain evidence="2">RN2-1</strain>
    </source>
</reference>
<evidence type="ECO:0000259" key="1">
    <source>
        <dbReference type="Pfam" id="PF12770"/>
    </source>
</evidence>
<gene>
    <name evidence="2" type="ORF">OL599_08345</name>
</gene>
<comment type="caution">
    <text evidence="2">The sequence shown here is derived from an EMBL/GenBank/DDBJ whole genome shotgun (WGS) entry which is preliminary data.</text>
</comment>
<accession>A0AA41YJX6</accession>
<dbReference type="RefSeq" id="WP_264713235.1">
    <property type="nucleotide sequence ID" value="NZ_JAPDNT010000004.1"/>
</dbReference>
<name>A0AA41YJX6_9PROT</name>
<evidence type="ECO:0000313" key="2">
    <source>
        <dbReference type="EMBL" id="MCW3474594.1"/>
    </source>
</evidence>
<dbReference type="EMBL" id="JAPDNT010000004">
    <property type="protein sequence ID" value="MCW3474594.1"/>
    <property type="molecule type" value="Genomic_DNA"/>
</dbReference>
<evidence type="ECO:0000313" key="3">
    <source>
        <dbReference type="Proteomes" id="UP001165679"/>
    </source>
</evidence>
<sequence length="395" mass="44182">MRVAEIRVGALQYYVGAEHVHALLIDQDGRTQTFVLAAWDDVFPRIDRFMEKIERGSFSAAGAPAEFRAFSREWGRTLLPPAAALGRFDVLVILPHYVLHGLPFHTIWIEEEGQYLGTARGVTYCSSATLFTRCVDRNIARRSNLAEWAFALDGGGATGAPQAPRRCLGIGADILGGMTAEYRHVAEEFARGFAEPVTFPDATRAMIKNRLNRAEPWEALCIVCHGHYDDDISDNSGLLLDRDAMGITVRPIFLHRGRYFDFRDLPFTYLPSAIAPSRDGELMTVGELKVDCLTDAQLVALFGCSTGAGQVESGDDFNSMAYQWLKIGAASTLANLWEVDIAFLRRWSPVFLDNWLTRRQPKAIAWRQALRTVLDSDLQQDPYEWGAITLFGDWL</sequence>